<evidence type="ECO:0008006" key="6">
    <source>
        <dbReference type="Google" id="ProtNLM"/>
    </source>
</evidence>
<keyword evidence="2" id="KW-0460">Magnesium</keyword>
<dbReference type="PANTHER" id="PTHR10190:SF16">
    <property type="entry name" value="DEVELOPMENTAL PROTEIN EYES ABSENT"/>
    <property type="match status" value="1"/>
</dbReference>
<dbReference type="EMBL" id="KQ255502">
    <property type="protein sequence ID" value="KNC69369.1"/>
    <property type="molecule type" value="Genomic_DNA"/>
</dbReference>
<dbReference type="GeneID" id="25918625"/>
<dbReference type="GO" id="GO:0045739">
    <property type="term" value="P:positive regulation of DNA repair"/>
    <property type="evidence" value="ECO:0007669"/>
    <property type="project" value="TreeGrafter"/>
</dbReference>
<dbReference type="STRING" id="667725.A0A0L0EY95"/>
<protein>
    <recommendedName>
        <fullName evidence="6">Eyes absent homolog</fullName>
    </recommendedName>
</protein>
<evidence type="ECO:0000256" key="2">
    <source>
        <dbReference type="PIRSR" id="PIRSR628472-2"/>
    </source>
</evidence>
<gene>
    <name evidence="4" type="ORF">SARC_18121</name>
</gene>
<proteinExistence type="predicted"/>
<name>A0A0L0EY95_9EUKA</name>
<dbReference type="GO" id="GO:0046872">
    <property type="term" value="F:metal ion binding"/>
    <property type="evidence" value="ECO:0007669"/>
    <property type="project" value="UniProtKB-KW"/>
</dbReference>
<evidence type="ECO:0000313" key="5">
    <source>
        <dbReference type="Proteomes" id="UP000054560"/>
    </source>
</evidence>
<feature type="non-terminal residue" evidence="4">
    <location>
        <position position="1"/>
    </location>
</feature>
<dbReference type="GO" id="GO:0005634">
    <property type="term" value="C:nucleus"/>
    <property type="evidence" value="ECO:0007669"/>
    <property type="project" value="TreeGrafter"/>
</dbReference>
<evidence type="ECO:0000256" key="3">
    <source>
        <dbReference type="SAM" id="MobiDB-lite"/>
    </source>
</evidence>
<dbReference type="GO" id="GO:2001240">
    <property type="term" value="P:negative regulation of extrinsic apoptotic signaling pathway in absence of ligand"/>
    <property type="evidence" value="ECO:0007669"/>
    <property type="project" value="TreeGrafter"/>
</dbReference>
<evidence type="ECO:0000256" key="1">
    <source>
        <dbReference type="PIRSR" id="PIRSR628472-1"/>
    </source>
</evidence>
<dbReference type="RefSeq" id="XP_014143271.1">
    <property type="nucleotide sequence ID" value="XM_014287796.1"/>
</dbReference>
<dbReference type="GO" id="GO:0004725">
    <property type="term" value="F:protein tyrosine phosphatase activity"/>
    <property type="evidence" value="ECO:0007669"/>
    <property type="project" value="InterPro"/>
</dbReference>
<feature type="non-terminal residue" evidence="4">
    <location>
        <position position="174"/>
    </location>
</feature>
<dbReference type="GO" id="GO:0030154">
    <property type="term" value="P:cell differentiation"/>
    <property type="evidence" value="ECO:0007669"/>
    <property type="project" value="TreeGrafter"/>
</dbReference>
<evidence type="ECO:0000313" key="4">
    <source>
        <dbReference type="EMBL" id="KNC69369.1"/>
    </source>
</evidence>
<dbReference type="OrthoDB" id="167668at2759"/>
<reference evidence="4 5" key="1">
    <citation type="submission" date="2011-02" db="EMBL/GenBank/DDBJ databases">
        <title>The Genome Sequence of Sphaeroforma arctica JP610.</title>
        <authorList>
            <consortium name="The Broad Institute Genome Sequencing Platform"/>
            <person name="Russ C."/>
            <person name="Cuomo C."/>
            <person name="Young S.K."/>
            <person name="Zeng Q."/>
            <person name="Gargeya S."/>
            <person name="Alvarado L."/>
            <person name="Berlin A."/>
            <person name="Chapman S.B."/>
            <person name="Chen Z."/>
            <person name="Freedman E."/>
            <person name="Gellesch M."/>
            <person name="Goldberg J."/>
            <person name="Griggs A."/>
            <person name="Gujja S."/>
            <person name="Heilman E."/>
            <person name="Heiman D."/>
            <person name="Howarth C."/>
            <person name="Mehta T."/>
            <person name="Neiman D."/>
            <person name="Pearson M."/>
            <person name="Roberts A."/>
            <person name="Saif S."/>
            <person name="Shea T."/>
            <person name="Shenoy N."/>
            <person name="Sisk P."/>
            <person name="Stolte C."/>
            <person name="Sykes S."/>
            <person name="White J."/>
            <person name="Yandava C."/>
            <person name="Burger G."/>
            <person name="Gray M.W."/>
            <person name="Holland P.W.H."/>
            <person name="King N."/>
            <person name="Lang F.B.F."/>
            <person name="Roger A.J."/>
            <person name="Ruiz-Trillo I."/>
            <person name="Haas B."/>
            <person name="Nusbaum C."/>
            <person name="Birren B."/>
        </authorList>
    </citation>
    <scope>NUCLEOTIDE SEQUENCE [LARGE SCALE GENOMIC DNA]</scope>
    <source>
        <strain evidence="4 5">JP610</strain>
    </source>
</reference>
<dbReference type="InterPro" id="IPR028472">
    <property type="entry name" value="EYA"/>
</dbReference>
<feature type="binding site" evidence="2">
    <location>
        <position position="100"/>
    </location>
    <ligand>
        <name>Mg(2+)</name>
        <dbReference type="ChEBI" id="CHEBI:18420"/>
    </ligand>
</feature>
<feature type="region of interest" description="Disordered" evidence="3">
    <location>
        <begin position="16"/>
        <end position="71"/>
    </location>
</feature>
<keyword evidence="2" id="KW-0479">Metal-binding</keyword>
<feature type="binding site" evidence="2">
    <location>
        <position position="98"/>
    </location>
    <ligand>
        <name>Mg(2+)</name>
        <dbReference type="ChEBI" id="CHEBI:18420"/>
    </ligand>
</feature>
<organism evidence="4 5">
    <name type="scientific">Sphaeroforma arctica JP610</name>
    <dbReference type="NCBI Taxonomy" id="667725"/>
    <lineage>
        <taxon>Eukaryota</taxon>
        <taxon>Ichthyosporea</taxon>
        <taxon>Ichthyophonida</taxon>
        <taxon>Sphaeroforma</taxon>
    </lineage>
</organism>
<accession>A0A0L0EY95</accession>
<feature type="active site" description="Proton donor" evidence="1">
    <location>
        <position position="100"/>
    </location>
</feature>
<keyword evidence="5" id="KW-1185">Reference proteome</keyword>
<dbReference type="AlphaFoldDB" id="A0A0L0EY95"/>
<feature type="active site" description="Nucleophile" evidence="1">
    <location>
        <position position="98"/>
    </location>
</feature>
<comment type="cofactor">
    <cofactor evidence="2">
        <name>Mg(2+)</name>
        <dbReference type="ChEBI" id="CHEBI:18420"/>
    </cofactor>
    <text evidence="2">Binds 1 Mg(2+) ion per subunit.</text>
</comment>
<dbReference type="PANTHER" id="PTHR10190">
    <property type="entry name" value="EYES ABSENT"/>
    <property type="match status" value="1"/>
</dbReference>
<dbReference type="Proteomes" id="UP000054560">
    <property type="component" value="Unassembled WGS sequence"/>
</dbReference>
<sequence length="174" mass="19640">ITIHGFSKRTLEEVHSLEPAKKIQKQPEVTPVNTKDSAVLPEHEPNIRSTDQAPISELGMNSEDSSRPIKRQRLCGDESEATVGMKDTHNYRHVYLWDLDETLIIFACLLVKDVSRFKTGTVETARASLYAENATDTIGATDTAMANEGYEMGQLMEQLIYHLADKHMFFDDLQ</sequence>